<keyword evidence="4" id="KW-1185">Reference proteome</keyword>
<dbReference type="EMBL" id="CP093348">
    <property type="protein sequence ID" value="WOH04384.1"/>
    <property type="molecule type" value="Genomic_DNA"/>
</dbReference>
<dbReference type="InterPro" id="IPR028364">
    <property type="entry name" value="Ribosomal_uL1/biogenesis"/>
</dbReference>
<dbReference type="Proteomes" id="UP000077755">
    <property type="component" value="Chromosome 6"/>
</dbReference>
<dbReference type="InterPro" id="IPR016095">
    <property type="entry name" value="Ribosomal_uL1_3-a/b-sand"/>
</dbReference>
<feature type="region of interest" description="Disordered" evidence="1">
    <location>
        <begin position="261"/>
        <end position="289"/>
    </location>
</feature>
<dbReference type="Pfam" id="PF00687">
    <property type="entry name" value="Ribosomal_L1"/>
    <property type="match status" value="1"/>
</dbReference>
<dbReference type="EMBL" id="LNRQ01000006">
    <property type="protein sequence ID" value="KZM90258.1"/>
    <property type="molecule type" value="Genomic_DNA"/>
</dbReference>
<proteinExistence type="predicted"/>
<dbReference type="SUPFAM" id="SSF56808">
    <property type="entry name" value="Ribosomal protein L1"/>
    <property type="match status" value="1"/>
</dbReference>
<evidence type="ECO:0000256" key="1">
    <source>
        <dbReference type="SAM" id="MobiDB-lite"/>
    </source>
</evidence>
<reference evidence="2" key="1">
    <citation type="journal article" date="2016" name="Nat. Genet.">
        <title>A high-quality carrot genome assembly provides new insights into carotenoid accumulation and asterid genome evolution.</title>
        <authorList>
            <person name="Iorizzo M."/>
            <person name="Ellison S."/>
            <person name="Senalik D."/>
            <person name="Zeng P."/>
            <person name="Satapoomin P."/>
            <person name="Huang J."/>
            <person name="Bowman M."/>
            <person name="Iovene M."/>
            <person name="Sanseverino W."/>
            <person name="Cavagnaro P."/>
            <person name="Yildiz M."/>
            <person name="Macko-Podgorni A."/>
            <person name="Moranska E."/>
            <person name="Grzebelus E."/>
            <person name="Grzebelus D."/>
            <person name="Ashrafi H."/>
            <person name="Zheng Z."/>
            <person name="Cheng S."/>
            <person name="Spooner D."/>
            <person name="Van Deynze A."/>
            <person name="Simon P."/>
        </authorList>
    </citation>
    <scope>NUCLEOTIDE SEQUENCE [LARGE SCALE GENOMIC DNA]</scope>
    <source>
        <tissue evidence="2">Leaf</tissue>
    </source>
</reference>
<dbReference type="GO" id="GO:0003723">
    <property type="term" value="F:RNA binding"/>
    <property type="evidence" value="ECO:0007669"/>
    <property type="project" value="InterPro"/>
</dbReference>
<evidence type="ECO:0000313" key="3">
    <source>
        <dbReference type="EMBL" id="WOH04384.1"/>
    </source>
</evidence>
<feature type="region of interest" description="Disordered" evidence="1">
    <location>
        <begin position="332"/>
        <end position="450"/>
    </location>
</feature>
<evidence type="ECO:0000313" key="2">
    <source>
        <dbReference type="EMBL" id="KZM90258.1"/>
    </source>
</evidence>
<dbReference type="Gramene" id="KZM90258">
    <property type="protein sequence ID" value="KZM90258"/>
    <property type="gene ID" value="DCAR_022377"/>
</dbReference>
<dbReference type="STRING" id="79200.A0A164VFA1"/>
<dbReference type="InterPro" id="IPR050257">
    <property type="entry name" value="eL8/uL1-like"/>
</dbReference>
<gene>
    <name evidence="2" type="ORF">DCAR_022377</name>
    <name evidence="3" type="ORF">DCAR_0623793</name>
</gene>
<dbReference type="FunFam" id="3.40.50.790:FF:000012">
    <property type="entry name" value="Ribosomal protein L1p/L10e family"/>
    <property type="match status" value="1"/>
</dbReference>
<dbReference type="PANTHER" id="PTHR23105">
    <property type="entry name" value="RIBOSOMAL PROTEIN L7AE FAMILY MEMBER"/>
    <property type="match status" value="1"/>
</dbReference>
<accession>A0A164VFA1</accession>
<sequence>MSTPTKTLLQPKTSTRVTPETISEAVTSLLQWKQAQKSSQKPQLLAQEQYFYLVLTLKNIPQKSTGTNPHKIPLPHPLIQGSQICLIIDDRPKSKLTKKAAKKKVQSDGVNVSKVLKFTKLKSEYKSLDAKRKLCESYDMFFADKGVVTYLPKMLGKVFFKKKKVPLAVNLGHSNWKEQIERGCCSGLLRVSSGTCSVVKVGRVSMEEEEVVENVVEGIKGVVGFVENGWEGVRSLHLRLLDSMALPLYQSVPDGGLKIGGGKEVGESVGEDESGVDVKKRDGKSGKKKGRIHEVEYMDASDVDGDKNESEKINDGSEIVGKKRKNRALVKERVSGEEGVDELGKKSNKTGKGGKFDVQIVNEGKESEKEDLVSEEVETKKKKGDVKNGPVIDKNVEKAAKKTKGDDMELEKAYIPVKSVGVSAGKKAKKKSGLETTDRNSEKKVKVSKK</sequence>
<dbReference type="InterPro" id="IPR023674">
    <property type="entry name" value="Ribosomal_uL1-like"/>
</dbReference>
<organism evidence="2">
    <name type="scientific">Daucus carota subsp. sativus</name>
    <name type="common">Carrot</name>
    <dbReference type="NCBI Taxonomy" id="79200"/>
    <lineage>
        <taxon>Eukaryota</taxon>
        <taxon>Viridiplantae</taxon>
        <taxon>Streptophyta</taxon>
        <taxon>Embryophyta</taxon>
        <taxon>Tracheophyta</taxon>
        <taxon>Spermatophyta</taxon>
        <taxon>Magnoliopsida</taxon>
        <taxon>eudicotyledons</taxon>
        <taxon>Gunneridae</taxon>
        <taxon>Pentapetalae</taxon>
        <taxon>asterids</taxon>
        <taxon>campanulids</taxon>
        <taxon>Apiales</taxon>
        <taxon>Apiaceae</taxon>
        <taxon>Apioideae</taxon>
        <taxon>Scandiceae</taxon>
        <taxon>Daucinae</taxon>
        <taxon>Daucus</taxon>
        <taxon>Daucus sect. Daucus</taxon>
    </lineage>
</organism>
<name>A0A164VFA1_DAUCS</name>
<reference evidence="3" key="2">
    <citation type="submission" date="2022-03" db="EMBL/GenBank/DDBJ databases">
        <title>Draft title - Genomic analysis of global carrot germplasm unveils the trajectory of domestication and the origin of high carotenoid orange carrot.</title>
        <authorList>
            <person name="Iorizzo M."/>
            <person name="Ellison S."/>
            <person name="Senalik D."/>
            <person name="Macko-Podgorni A."/>
            <person name="Grzebelus D."/>
            <person name="Bostan H."/>
            <person name="Rolling W."/>
            <person name="Curaba J."/>
            <person name="Simon P."/>
        </authorList>
    </citation>
    <scope>NUCLEOTIDE SEQUENCE</scope>
    <source>
        <tissue evidence="3">Leaf</tissue>
    </source>
</reference>
<dbReference type="OMA" id="WSDEDAN"/>
<feature type="compositionally biased region" description="Basic and acidic residues" evidence="1">
    <location>
        <begin position="394"/>
        <end position="412"/>
    </location>
</feature>
<feature type="compositionally biased region" description="Basic and acidic residues" evidence="1">
    <location>
        <begin position="432"/>
        <end position="450"/>
    </location>
</feature>
<evidence type="ECO:0008006" key="5">
    <source>
        <dbReference type="Google" id="ProtNLM"/>
    </source>
</evidence>
<feature type="compositionally biased region" description="Basic and acidic residues" evidence="1">
    <location>
        <begin position="276"/>
        <end position="285"/>
    </location>
</feature>
<dbReference type="AlphaFoldDB" id="A0A164VFA1"/>
<dbReference type="Gene3D" id="3.40.50.790">
    <property type="match status" value="1"/>
</dbReference>
<protein>
    <recommendedName>
        <fullName evidence="5">Ribosomal protein L1</fullName>
    </recommendedName>
</protein>
<feature type="compositionally biased region" description="Basic and acidic residues" evidence="1">
    <location>
        <begin position="363"/>
        <end position="372"/>
    </location>
</feature>
<evidence type="ECO:0000313" key="4">
    <source>
        <dbReference type="Proteomes" id="UP000077755"/>
    </source>
</evidence>